<evidence type="ECO:0000313" key="5">
    <source>
        <dbReference type="EMBL" id="CAI8011426.1"/>
    </source>
</evidence>
<proteinExistence type="predicted"/>
<dbReference type="InterPro" id="IPR053899">
    <property type="entry name" value="C5orf34-like_2nd"/>
</dbReference>
<feature type="domain" description="C5orf34-like N-terminal" evidence="2">
    <location>
        <begin position="18"/>
        <end position="90"/>
    </location>
</feature>
<keyword evidence="6" id="KW-1185">Reference proteome</keyword>
<dbReference type="Pfam" id="PF15025">
    <property type="entry name" value="C5orf34-like_N"/>
    <property type="match status" value="1"/>
</dbReference>
<dbReference type="InterPro" id="IPR053901">
    <property type="entry name" value="C5orf34-like"/>
</dbReference>
<comment type="caution">
    <text evidence="5">The sequence shown here is derived from an EMBL/GenBank/DDBJ whole genome shotgun (WGS) entry which is preliminary data.</text>
</comment>
<evidence type="ECO:0000259" key="3">
    <source>
        <dbReference type="Pfam" id="PF22833"/>
    </source>
</evidence>
<feature type="domain" description="C5orf34-like C-terminal" evidence="1">
    <location>
        <begin position="401"/>
        <end position="512"/>
    </location>
</feature>
<organism evidence="5 6">
    <name type="scientific">Geodia barretti</name>
    <name type="common">Barrett's horny sponge</name>
    <dbReference type="NCBI Taxonomy" id="519541"/>
    <lineage>
        <taxon>Eukaryota</taxon>
        <taxon>Metazoa</taxon>
        <taxon>Porifera</taxon>
        <taxon>Demospongiae</taxon>
        <taxon>Heteroscleromorpha</taxon>
        <taxon>Tetractinellida</taxon>
        <taxon>Astrophorina</taxon>
        <taxon>Geodiidae</taxon>
        <taxon>Geodia</taxon>
    </lineage>
</organism>
<dbReference type="Pfam" id="PF22834">
    <property type="entry name" value="Polo_box_4"/>
    <property type="match status" value="1"/>
</dbReference>
<reference evidence="5" key="1">
    <citation type="submission" date="2023-03" db="EMBL/GenBank/DDBJ databases">
        <authorList>
            <person name="Steffen K."/>
            <person name="Cardenas P."/>
        </authorList>
    </citation>
    <scope>NUCLEOTIDE SEQUENCE</scope>
</reference>
<dbReference type="InterPro" id="IPR027865">
    <property type="entry name" value="C5orf34-like_C"/>
</dbReference>
<sequence>MAAVLNLDMDCVSRLEQYEDDSVEAWFTDGTSICLTACGSAFTRQEKAKKGPDPFGRLPSHSTSSTVHQFTAYASKECRERVCTLLAFRNLFAEQPFLPATLFTNEIKVSENAIDYGVWPSNQQQAVGCNLFKTGLAGEIRFQSSDGCAWVELASHGQTLTVCYLARLSCGDRVGLSGVMETEVLENGLTTPETSREQGSEKTRHQYVWRREIHSTAKTPRAWAHPLSLLMQHRSHDTHMTTTTPDKENERQDAVVSTALPSTLPLSCLHPHLHHTQQQTLRVKVLFTEGVLYRAFFDHQQPFVEALPNQMTVLRSYDPDGRFFHCWSVDDDGSRCVQESMYCVDHTPLASGLHPFSIAGVIGQASRLLDRVRKVGASNVKLCWKAPSPLPSPPSSPLHYTVPGLGRFTVRTNGHVRCVFIDRTIVDFFNTSKTDLNRENETPDLTSRGSGLNFSCPPGFDRGRGVEVARGVWVDQNWCRLFQPNGRYLILSTHHPTSHHRYIEIVRDWCEWLASRPDDGGGEFYQRTIYDQHTQREVLAELSKIERFTAIMTHQLTPSNRQGIGGCGQLNEGCGQPEFPPFVKDALRQTKNIVQDIDTILGN</sequence>
<dbReference type="EMBL" id="CASHTH010001102">
    <property type="protein sequence ID" value="CAI8011426.1"/>
    <property type="molecule type" value="Genomic_DNA"/>
</dbReference>
<dbReference type="Pfam" id="PF22833">
    <property type="entry name" value="C5orf34_2nd"/>
    <property type="match status" value="1"/>
</dbReference>
<evidence type="ECO:0000259" key="2">
    <source>
        <dbReference type="Pfam" id="PF15025"/>
    </source>
</evidence>
<dbReference type="InterPro" id="IPR027830">
    <property type="entry name" value="C5orf34-like_N"/>
</dbReference>
<dbReference type="PANTHER" id="PTHR34531:SF1">
    <property type="entry name" value="CHROMOSOME 5 OPEN READING FRAME 34"/>
    <property type="match status" value="1"/>
</dbReference>
<dbReference type="Pfam" id="PF15016">
    <property type="entry name" value="C5orf34_C"/>
    <property type="match status" value="1"/>
</dbReference>
<dbReference type="InterPro" id="IPR053900">
    <property type="entry name" value="C5orf34-like_dom"/>
</dbReference>
<feature type="domain" description="C5orf34-like second" evidence="3">
    <location>
        <begin position="138"/>
        <end position="229"/>
    </location>
</feature>
<accession>A0AA35WBS4</accession>
<feature type="domain" description="C5orf34-like" evidence="4">
    <location>
        <begin position="283"/>
        <end position="369"/>
    </location>
</feature>
<dbReference type="Proteomes" id="UP001174909">
    <property type="component" value="Unassembled WGS sequence"/>
</dbReference>
<gene>
    <name evidence="5" type="ORF">GBAR_LOCUS7373</name>
</gene>
<dbReference type="PANTHER" id="PTHR34531">
    <property type="entry name" value="ZGC:153352"/>
    <property type="match status" value="1"/>
</dbReference>
<protein>
    <submittedName>
        <fullName evidence="5">Uncharacterized protein C5orf34 homolog</fullName>
    </submittedName>
</protein>
<name>A0AA35WBS4_GEOBA</name>
<dbReference type="AlphaFoldDB" id="A0AA35WBS4"/>
<evidence type="ECO:0000259" key="4">
    <source>
        <dbReference type="Pfam" id="PF22834"/>
    </source>
</evidence>
<evidence type="ECO:0000259" key="1">
    <source>
        <dbReference type="Pfam" id="PF15016"/>
    </source>
</evidence>
<evidence type="ECO:0000313" key="6">
    <source>
        <dbReference type="Proteomes" id="UP001174909"/>
    </source>
</evidence>